<name>A0A4Y8VF88_9BACT</name>
<dbReference type="GeneID" id="302995894"/>
<dbReference type="InterPro" id="IPR017946">
    <property type="entry name" value="PLC-like_Pdiesterase_TIM-brl"/>
</dbReference>
<organism evidence="3 4">
    <name type="scientific">Segatella hominis</name>
    <dbReference type="NCBI Taxonomy" id="2518605"/>
    <lineage>
        <taxon>Bacteria</taxon>
        <taxon>Pseudomonadati</taxon>
        <taxon>Bacteroidota</taxon>
        <taxon>Bacteroidia</taxon>
        <taxon>Bacteroidales</taxon>
        <taxon>Prevotellaceae</taxon>
        <taxon>Segatella</taxon>
    </lineage>
</organism>
<keyword evidence="4" id="KW-1185">Reference proteome</keyword>
<reference evidence="3 4" key="1">
    <citation type="submission" date="2019-02" db="EMBL/GenBank/DDBJ databases">
        <title>Draft Genome Sequence of the Prevotella sp. BCRC 81118, Isolated from Human Feces.</title>
        <authorList>
            <person name="Huang C.-H."/>
        </authorList>
    </citation>
    <scope>NUCLEOTIDE SEQUENCE [LARGE SCALE GENOMIC DNA]</scope>
    <source>
        <strain evidence="3 4">BCRC 81118</strain>
    </source>
</reference>
<dbReference type="Pfam" id="PF03009">
    <property type="entry name" value="GDPD"/>
    <property type="match status" value="1"/>
</dbReference>
<protein>
    <submittedName>
        <fullName evidence="3">Glycerophosphodiester phosphodiesterase family protein</fullName>
    </submittedName>
</protein>
<evidence type="ECO:0000313" key="4">
    <source>
        <dbReference type="Proteomes" id="UP000297872"/>
    </source>
</evidence>
<dbReference type="PANTHER" id="PTHR46320">
    <property type="entry name" value="GLYCEROPHOSPHODIESTER PHOSPHODIESTERASE 1"/>
    <property type="match status" value="1"/>
</dbReference>
<dbReference type="AlphaFoldDB" id="A0A4Y8VF88"/>
<accession>A0A4Y8VF88</accession>
<dbReference type="Gene3D" id="3.20.20.190">
    <property type="entry name" value="Phosphatidylinositol (PI) phosphodiesterase"/>
    <property type="match status" value="1"/>
</dbReference>
<evidence type="ECO:0000313" key="3">
    <source>
        <dbReference type="EMBL" id="TFH78384.1"/>
    </source>
</evidence>
<dbReference type="PANTHER" id="PTHR46320:SF1">
    <property type="entry name" value="GLYCEROPHOSPHODIESTER PHOSPHODIESTERASE 1"/>
    <property type="match status" value="1"/>
</dbReference>
<dbReference type="PROSITE" id="PS51704">
    <property type="entry name" value="GP_PDE"/>
    <property type="match status" value="1"/>
</dbReference>
<gene>
    <name evidence="3" type="ORF">EXN75_11455</name>
</gene>
<comment type="caution">
    <text evidence="3">The sequence shown here is derived from an EMBL/GenBank/DDBJ whole genome shotgun (WGS) entry which is preliminary data.</text>
</comment>
<dbReference type="SUPFAM" id="SSF51695">
    <property type="entry name" value="PLC-like phosphodiesterases"/>
    <property type="match status" value="1"/>
</dbReference>
<dbReference type="OrthoDB" id="384721at2"/>
<dbReference type="Proteomes" id="UP000297872">
    <property type="component" value="Unassembled WGS sequence"/>
</dbReference>
<dbReference type="EMBL" id="SGVY01000031">
    <property type="protein sequence ID" value="TFH78384.1"/>
    <property type="molecule type" value="Genomic_DNA"/>
</dbReference>
<dbReference type="RefSeq" id="WP_134843919.1">
    <property type="nucleotide sequence ID" value="NZ_SGVY01000031.1"/>
</dbReference>
<keyword evidence="1" id="KW-0732">Signal</keyword>
<dbReference type="GO" id="GO:0006644">
    <property type="term" value="P:phospholipid metabolic process"/>
    <property type="evidence" value="ECO:0007669"/>
    <property type="project" value="TreeGrafter"/>
</dbReference>
<dbReference type="GO" id="GO:0070291">
    <property type="term" value="P:N-acylethanolamine metabolic process"/>
    <property type="evidence" value="ECO:0007669"/>
    <property type="project" value="TreeGrafter"/>
</dbReference>
<dbReference type="GO" id="GO:0006580">
    <property type="term" value="P:ethanolamine metabolic process"/>
    <property type="evidence" value="ECO:0007669"/>
    <property type="project" value="TreeGrafter"/>
</dbReference>
<feature type="domain" description="GP-PDE" evidence="2">
    <location>
        <begin position="44"/>
        <end position="328"/>
    </location>
</feature>
<dbReference type="GO" id="GO:0008889">
    <property type="term" value="F:glycerophosphodiester phosphodiesterase activity"/>
    <property type="evidence" value="ECO:0007669"/>
    <property type="project" value="TreeGrafter"/>
</dbReference>
<evidence type="ECO:0000259" key="2">
    <source>
        <dbReference type="PROSITE" id="PS51704"/>
    </source>
</evidence>
<dbReference type="InterPro" id="IPR030395">
    <property type="entry name" value="GP_PDE_dom"/>
</dbReference>
<feature type="signal peptide" evidence="1">
    <location>
        <begin position="1"/>
        <end position="22"/>
    </location>
</feature>
<feature type="chain" id="PRO_5021335704" evidence="1">
    <location>
        <begin position="23"/>
        <end position="336"/>
    </location>
</feature>
<proteinExistence type="predicted"/>
<dbReference type="CDD" id="cd08566">
    <property type="entry name" value="GDPD_AtGDE_like"/>
    <property type="match status" value="1"/>
</dbReference>
<dbReference type="GO" id="GO:0005886">
    <property type="term" value="C:plasma membrane"/>
    <property type="evidence" value="ECO:0007669"/>
    <property type="project" value="TreeGrafter"/>
</dbReference>
<evidence type="ECO:0000256" key="1">
    <source>
        <dbReference type="SAM" id="SignalP"/>
    </source>
</evidence>
<sequence>MNQLKKIISVLMLILVPSFCYAQKEHVEEVVDIIKHRLQHPNYTLVSAHRGYWADFPENSTKAYDMAIAIGADIVEMDVRVTKDNIMVVFHDACLDRMTTGNGRLREENWSYVNTLFLKYEDGTTSPYKVLTLTDALDYLKDKAVAAIDIKEVGKLFDTTMIRVLKLLKQKGMLWQCIIKGKMRLADLNNKILTKAGVTLDDFIYTPIAFSTTPNLSSYINEFLNTHKIYAMELVYKQTNDPIINYLVQVKNSGVWLGQYSFWPETGDGVIAEKIPLTDTDPIIRAYDFQDKDPNNFLDDGRGDWDWLFLHGADYVITDRSELLIDYLTKCGRRTK</sequence>